<dbReference type="PROSITE" id="PS50097">
    <property type="entry name" value="BTB"/>
    <property type="match status" value="1"/>
</dbReference>
<dbReference type="AlphaFoldDB" id="A0AAV5UDR8"/>
<proteinExistence type="predicted"/>
<dbReference type="SUPFAM" id="SSF54695">
    <property type="entry name" value="POZ domain"/>
    <property type="match status" value="1"/>
</dbReference>
<dbReference type="SMART" id="SM00225">
    <property type="entry name" value="BTB"/>
    <property type="match status" value="1"/>
</dbReference>
<feature type="domain" description="BTB" evidence="1">
    <location>
        <begin position="178"/>
        <end position="238"/>
    </location>
</feature>
<gene>
    <name evidence="2" type="ORF">PENTCL1PPCAC_27305</name>
</gene>
<evidence type="ECO:0000259" key="1">
    <source>
        <dbReference type="PROSITE" id="PS50097"/>
    </source>
</evidence>
<keyword evidence="3" id="KW-1185">Reference proteome</keyword>
<dbReference type="CDD" id="cd18186">
    <property type="entry name" value="BTB_POZ_ZBTB_KLHL-like"/>
    <property type="match status" value="1"/>
</dbReference>
<name>A0AAV5UDR8_9BILA</name>
<comment type="caution">
    <text evidence="2">The sequence shown here is derived from an EMBL/GenBank/DDBJ whole genome shotgun (WGS) entry which is preliminary data.</text>
</comment>
<reference evidence="2" key="1">
    <citation type="submission" date="2023-10" db="EMBL/GenBank/DDBJ databases">
        <title>Genome assembly of Pristionchus species.</title>
        <authorList>
            <person name="Yoshida K."/>
            <person name="Sommer R.J."/>
        </authorList>
    </citation>
    <scope>NUCLEOTIDE SEQUENCE</scope>
    <source>
        <strain evidence="2">RS0144</strain>
    </source>
</reference>
<sequence length="495" mass="56159">AGTSTHNEATTIAEEEATPYEHQYQTEVEKQFEYEESLIGALQNDGRVVLGTMNWGRVPFILTMERIEATDDIPKDLILCVNCNSKSSDPHWRCSFTVSVQCKLQGQHLGLGEDNWELAEKNITATRNNNRMIIDLLRYPTEPTLVDTVTLKIKIKMNSWAGNYPALIKSFTNKTDITDATLIVEGRHLYVSRAILALNSSFFHTLFYDKRFPDASKEEHALPDISFDDMVIFLGLIYPNVTFESHKCISSMDTIEAMLMLAERFGCDSVTSLMEKYLLEEMKGDIEGFTFGRRLLLSDRFRLSTPCSQLMKELQSDNGMRELSESEEYNELSESLRASILDVKMKQIRDAPSIYNGIQPVSIKIRNEGRIPLSRPFSQASAASASSFAADVDRLTSEAANFAVSNSQSDRLDRALRSLRDLIRTDYDQISYASRIFLHSAVLNLLNSSHKSVSMNDLNSRIDTVIRQVDIARSIHRSDPNGSPRKRMRLRDYVL</sequence>
<dbReference type="Gene3D" id="3.30.710.10">
    <property type="entry name" value="Potassium Channel Kv1.1, Chain A"/>
    <property type="match status" value="1"/>
</dbReference>
<dbReference type="InterPro" id="IPR000210">
    <property type="entry name" value="BTB/POZ_dom"/>
</dbReference>
<dbReference type="PANTHER" id="PTHR22744:SF17">
    <property type="entry name" value="BTB DOMAIN-CONTAINING PROTEIN"/>
    <property type="match status" value="1"/>
</dbReference>
<dbReference type="Proteomes" id="UP001432027">
    <property type="component" value="Unassembled WGS sequence"/>
</dbReference>
<dbReference type="Pfam" id="PF00651">
    <property type="entry name" value="BTB"/>
    <property type="match status" value="1"/>
</dbReference>
<dbReference type="InterPro" id="IPR011333">
    <property type="entry name" value="SKP1/BTB/POZ_sf"/>
</dbReference>
<evidence type="ECO:0000313" key="3">
    <source>
        <dbReference type="Proteomes" id="UP001432027"/>
    </source>
</evidence>
<accession>A0AAV5UDR8</accession>
<evidence type="ECO:0000313" key="2">
    <source>
        <dbReference type="EMBL" id="GMT05131.1"/>
    </source>
</evidence>
<organism evidence="2 3">
    <name type="scientific">Pristionchus entomophagus</name>
    <dbReference type="NCBI Taxonomy" id="358040"/>
    <lineage>
        <taxon>Eukaryota</taxon>
        <taxon>Metazoa</taxon>
        <taxon>Ecdysozoa</taxon>
        <taxon>Nematoda</taxon>
        <taxon>Chromadorea</taxon>
        <taxon>Rhabditida</taxon>
        <taxon>Rhabditina</taxon>
        <taxon>Diplogasteromorpha</taxon>
        <taxon>Diplogasteroidea</taxon>
        <taxon>Neodiplogasteridae</taxon>
        <taxon>Pristionchus</taxon>
    </lineage>
</organism>
<dbReference type="PANTHER" id="PTHR22744">
    <property type="entry name" value="HELIX LOOP HELIX PROTEIN 21-RELATED"/>
    <property type="match status" value="1"/>
</dbReference>
<dbReference type="EMBL" id="BTSX01000006">
    <property type="protein sequence ID" value="GMT05131.1"/>
    <property type="molecule type" value="Genomic_DNA"/>
</dbReference>
<protein>
    <recommendedName>
        <fullName evidence="1">BTB domain-containing protein</fullName>
    </recommendedName>
</protein>
<feature type="non-terminal residue" evidence="2">
    <location>
        <position position="1"/>
    </location>
</feature>